<dbReference type="HOGENOM" id="CLU_1023436_0_0_1"/>
<accession>A0A0C9T651</accession>
<reference evidence="2 3" key="1">
    <citation type="submission" date="2014-06" db="EMBL/GenBank/DDBJ databases">
        <authorList>
            <consortium name="DOE Joint Genome Institute"/>
            <person name="Kuo A."/>
            <person name="Kohler A."/>
            <person name="Nagy L.G."/>
            <person name="Floudas D."/>
            <person name="Copeland A."/>
            <person name="Barry K.W."/>
            <person name="Cichocki N."/>
            <person name="Veneault-Fourrey C."/>
            <person name="LaButti K."/>
            <person name="Lindquist E.A."/>
            <person name="Lipzen A."/>
            <person name="Lundell T."/>
            <person name="Morin E."/>
            <person name="Murat C."/>
            <person name="Sun H."/>
            <person name="Tunlid A."/>
            <person name="Henrissat B."/>
            <person name="Grigoriev I.V."/>
            <person name="Hibbett D.S."/>
            <person name="Martin F."/>
            <person name="Nordberg H.P."/>
            <person name="Cantor M.N."/>
            <person name="Hua S.X."/>
        </authorList>
    </citation>
    <scope>NUCLEOTIDE SEQUENCE [LARGE SCALE GENOMIC DNA]</scope>
    <source>
        <strain evidence="2 3">ATCC 200175</strain>
    </source>
</reference>
<name>A0A0C9T651_PAXIN</name>
<reference evidence="3" key="2">
    <citation type="submission" date="2015-01" db="EMBL/GenBank/DDBJ databases">
        <title>Evolutionary Origins and Diversification of the Mycorrhizal Mutualists.</title>
        <authorList>
            <consortium name="DOE Joint Genome Institute"/>
            <consortium name="Mycorrhizal Genomics Consortium"/>
            <person name="Kohler A."/>
            <person name="Kuo A."/>
            <person name="Nagy L.G."/>
            <person name="Floudas D."/>
            <person name="Copeland A."/>
            <person name="Barry K.W."/>
            <person name="Cichocki N."/>
            <person name="Veneault-Fourrey C."/>
            <person name="LaButti K."/>
            <person name="Lindquist E.A."/>
            <person name="Lipzen A."/>
            <person name="Lundell T."/>
            <person name="Morin E."/>
            <person name="Murat C."/>
            <person name="Riley R."/>
            <person name="Ohm R."/>
            <person name="Sun H."/>
            <person name="Tunlid A."/>
            <person name="Henrissat B."/>
            <person name="Grigoriev I.V."/>
            <person name="Hibbett D.S."/>
            <person name="Martin F."/>
        </authorList>
    </citation>
    <scope>NUCLEOTIDE SEQUENCE [LARGE SCALE GENOMIC DNA]</scope>
    <source>
        <strain evidence="3">ATCC 200175</strain>
    </source>
</reference>
<evidence type="ECO:0000313" key="3">
    <source>
        <dbReference type="Proteomes" id="UP000053647"/>
    </source>
</evidence>
<evidence type="ECO:0000256" key="1">
    <source>
        <dbReference type="SAM" id="MobiDB-lite"/>
    </source>
</evidence>
<sequence>MTGIWSQPPSDQEGCDYHNTHNTQGARKDYKHYGASFTSKSPVQQSNPQNEPQRRQDIGAANEDTTISQDHSAMNEGRSTQPMQSFYCFITNATDCNVVSDKDDEWHPEDSYHTKHAEKFEATIYKEAVRSRTADSCIPEALCPPPGSSAHHVLSDEELLVFLSSSGDEGTDEDTKATLCQSKGKGKASDPHQPGPLPDEACRERYGKPVQHILGEAGLKKIATRGKRCWNLHQKWYAFTHPRSDNETVEKYRTWQKQHYLTHGDEEEERGL</sequence>
<feature type="region of interest" description="Disordered" evidence="1">
    <location>
        <begin position="1"/>
        <end position="54"/>
    </location>
</feature>
<organism evidence="2 3">
    <name type="scientific">Paxillus involutus ATCC 200175</name>
    <dbReference type="NCBI Taxonomy" id="664439"/>
    <lineage>
        <taxon>Eukaryota</taxon>
        <taxon>Fungi</taxon>
        <taxon>Dikarya</taxon>
        <taxon>Basidiomycota</taxon>
        <taxon>Agaricomycotina</taxon>
        <taxon>Agaricomycetes</taxon>
        <taxon>Agaricomycetidae</taxon>
        <taxon>Boletales</taxon>
        <taxon>Paxilineae</taxon>
        <taxon>Paxillaceae</taxon>
        <taxon>Paxillus</taxon>
    </lineage>
</organism>
<feature type="compositionally biased region" description="Polar residues" evidence="1">
    <location>
        <begin position="36"/>
        <end position="51"/>
    </location>
</feature>
<dbReference type="AlphaFoldDB" id="A0A0C9T651"/>
<protein>
    <submittedName>
        <fullName evidence="2">Uncharacterized protein</fullName>
    </submittedName>
</protein>
<keyword evidence="3" id="KW-1185">Reference proteome</keyword>
<feature type="compositionally biased region" description="Polar residues" evidence="1">
    <location>
        <begin position="1"/>
        <end position="10"/>
    </location>
</feature>
<dbReference type="OrthoDB" id="2689409at2759"/>
<dbReference type="Proteomes" id="UP000053647">
    <property type="component" value="Unassembled WGS sequence"/>
</dbReference>
<gene>
    <name evidence="2" type="ORF">PAXINDRAFT_20005</name>
</gene>
<dbReference type="EMBL" id="KN820156">
    <property type="protein sequence ID" value="KIJ06788.1"/>
    <property type="molecule type" value="Genomic_DNA"/>
</dbReference>
<proteinExistence type="predicted"/>
<feature type="region of interest" description="Disordered" evidence="1">
    <location>
        <begin position="166"/>
        <end position="201"/>
    </location>
</feature>
<evidence type="ECO:0000313" key="2">
    <source>
        <dbReference type="EMBL" id="KIJ06788.1"/>
    </source>
</evidence>